<gene>
    <name evidence="2" type="ORF">ASIM_LOCUS17457</name>
</gene>
<sequence length="346" mass="38395">MTRVLFQPVVFVHGLGGKAADYASHRKYFIDHGYSSNELYATTYGDPSVDDIWNINISCDSFRQIHQFIRAVAEYTINTVDLVAYSGGALIARKAILGGKCPDSSSENVGSPLTSLKEMRAQQGHFEGQRTLAIYSTGDHTIGRRCCGTECASLRNASEVYVLGRIGHRSILYGTLQKQFEFISNSSSRIHEPTQKALKRRSLQLPANSTSDSELSGTFQNSTEVTTVTITSSASLPMSTTQSKPKIIKTLENDNNFDPTIPLIFAFIALIVFLFKFLSRCEFARLLLSFNKIKVDLRADLWDDFVMLSGEDNITRTQNIMAISDDYYLIDLGIGVPSKFDASVNC</sequence>
<dbReference type="Gene3D" id="3.40.50.1820">
    <property type="entry name" value="alpha/beta hydrolase"/>
    <property type="match status" value="1"/>
</dbReference>
<keyword evidence="1" id="KW-0812">Transmembrane</keyword>
<dbReference type="AlphaFoldDB" id="A0A3P6RDT1"/>
<dbReference type="PANTHER" id="PTHR32015">
    <property type="entry name" value="FASTING INDUCED LIPASE"/>
    <property type="match status" value="1"/>
</dbReference>
<dbReference type="Pfam" id="PF01674">
    <property type="entry name" value="Lipase_2"/>
    <property type="match status" value="1"/>
</dbReference>
<dbReference type="GO" id="GO:0016298">
    <property type="term" value="F:lipase activity"/>
    <property type="evidence" value="ECO:0007669"/>
    <property type="project" value="TreeGrafter"/>
</dbReference>
<keyword evidence="3" id="KW-1185">Reference proteome</keyword>
<dbReference type="PANTHER" id="PTHR32015:SF1">
    <property type="entry name" value="LIPASE"/>
    <property type="match status" value="1"/>
</dbReference>
<evidence type="ECO:0000313" key="3">
    <source>
        <dbReference type="Proteomes" id="UP000267096"/>
    </source>
</evidence>
<feature type="transmembrane region" description="Helical" evidence="1">
    <location>
        <begin position="260"/>
        <end position="278"/>
    </location>
</feature>
<dbReference type="SUPFAM" id="SSF53474">
    <property type="entry name" value="alpha/beta-Hydrolases"/>
    <property type="match status" value="1"/>
</dbReference>
<evidence type="ECO:0000313" key="2">
    <source>
        <dbReference type="EMBL" id="VDK60456.1"/>
    </source>
</evidence>
<dbReference type="InterPro" id="IPR002918">
    <property type="entry name" value="Lipase_EstA/Esterase_EstB"/>
</dbReference>
<organism evidence="2 3">
    <name type="scientific">Anisakis simplex</name>
    <name type="common">Herring worm</name>
    <dbReference type="NCBI Taxonomy" id="6269"/>
    <lineage>
        <taxon>Eukaryota</taxon>
        <taxon>Metazoa</taxon>
        <taxon>Ecdysozoa</taxon>
        <taxon>Nematoda</taxon>
        <taxon>Chromadorea</taxon>
        <taxon>Rhabditida</taxon>
        <taxon>Spirurina</taxon>
        <taxon>Ascaridomorpha</taxon>
        <taxon>Ascaridoidea</taxon>
        <taxon>Anisakidae</taxon>
        <taxon>Anisakis</taxon>
        <taxon>Anisakis simplex complex</taxon>
    </lineage>
</organism>
<dbReference type="GO" id="GO:0016042">
    <property type="term" value="P:lipid catabolic process"/>
    <property type="evidence" value="ECO:0007669"/>
    <property type="project" value="InterPro"/>
</dbReference>
<reference evidence="2 3" key="1">
    <citation type="submission" date="2018-11" db="EMBL/GenBank/DDBJ databases">
        <authorList>
            <consortium name="Pathogen Informatics"/>
        </authorList>
    </citation>
    <scope>NUCLEOTIDE SEQUENCE [LARGE SCALE GENOMIC DNA]</scope>
</reference>
<keyword evidence="1" id="KW-0472">Membrane</keyword>
<proteinExistence type="predicted"/>
<protein>
    <submittedName>
        <fullName evidence="2">Uncharacterized protein</fullName>
    </submittedName>
</protein>
<evidence type="ECO:0000256" key="1">
    <source>
        <dbReference type="SAM" id="Phobius"/>
    </source>
</evidence>
<dbReference type="OrthoDB" id="5853720at2759"/>
<dbReference type="Proteomes" id="UP000267096">
    <property type="component" value="Unassembled WGS sequence"/>
</dbReference>
<dbReference type="EMBL" id="UYRR01034150">
    <property type="protein sequence ID" value="VDK60456.1"/>
    <property type="molecule type" value="Genomic_DNA"/>
</dbReference>
<dbReference type="InterPro" id="IPR029058">
    <property type="entry name" value="AB_hydrolase_fold"/>
</dbReference>
<keyword evidence="1" id="KW-1133">Transmembrane helix</keyword>
<accession>A0A3P6RDT1</accession>
<name>A0A3P6RDT1_ANISI</name>